<dbReference type="CDD" id="cd00672">
    <property type="entry name" value="CysRS_core"/>
    <property type="match status" value="1"/>
</dbReference>
<dbReference type="NCBIfam" id="TIGR03447">
    <property type="entry name" value="mycothiol_MshC"/>
    <property type="match status" value="1"/>
</dbReference>
<dbReference type="InterPro" id="IPR024909">
    <property type="entry name" value="Cys-tRNA/MSH_ligase"/>
</dbReference>
<feature type="binding site" evidence="10">
    <location>
        <position position="231"/>
    </location>
    <ligand>
        <name>Zn(2+)</name>
        <dbReference type="ChEBI" id="CHEBI:29105"/>
    </ligand>
</feature>
<feature type="domain" description="tRNA synthetases class I catalytic" evidence="11">
    <location>
        <begin position="36"/>
        <end position="335"/>
    </location>
</feature>
<comment type="function">
    <text evidence="1 10">Catalyzes the ATP-dependent condensation of GlcN-Ins and L-cysteine to form L-Cys-GlcN-Ins.</text>
</comment>
<dbReference type="Proteomes" id="UP001084650">
    <property type="component" value="Unassembled WGS sequence"/>
</dbReference>
<reference evidence="12" key="1">
    <citation type="submission" date="2022-12" db="EMBL/GenBank/DDBJ databases">
        <title>Whole genome sequence of Mycolicibacterium iranicum strain SBH312.</title>
        <authorList>
            <person name="Jani J."/>
            <person name="Arifin Mustapha Z."/>
            <person name="Ahmed K."/>
            <person name="Kai Ling C."/>
        </authorList>
    </citation>
    <scope>NUCLEOTIDE SEQUENCE</scope>
    <source>
        <strain evidence="12">SBH312</strain>
    </source>
</reference>
<keyword evidence="5 10" id="KW-0479">Metal-binding</keyword>
<feature type="binding site" evidence="10">
    <location>
        <position position="256"/>
    </location>
    <ligand>
        <name>Zn(2+)</name>
        <dbReference type="ChEBI" id="CHEBI:29105"/>
    </ligand>
</feature>
<keyword evidence="13" id="KW-1185">Reference proteome</keyword>
<dbReference type="InterPro" id="IPR032678">
    <property type="entry name" value="tRNA-synt_1_cat_dom"/>
</dbReference>
<comment type="catalytic activity">
    <reaction evidence="9 10">
        <text>1D-myo-inositol 2-amino-2-deoxy-alpha-D-glucopyranoside + L-cysteine + ATP = 1D-myo-inositol 2-(L-cysteinylamino)-2-deoxy-alpha-D-glucopyranoside + AMP + diphosphate + H(+)</text>
        <dbReference type="Rhea" id="RHEA:26176"/>
        <dbReference type="ChEBI" id="CHEBI:15378"/>
        <dbReference type="ChEBI" id="CHEBI:30616"/>
        <dbReference type="ChEBI" id="CHEBI:33019"/>
        <dbReference type="ChEBI" id="CHEBI:35235"/>
        <dbReference type="ChEBI" id="CHEBI:58886"/>
        <dbReference type="ChEBI" id="CHEBI:58887"/>
        <dbReference type="ChEBI" id="CHEBI:456215"/>
        <dbReference type="EC" id="6.3.1.13"/>
    </reaction>
</comment>
<feature type="binding site" evidence="10">
    <location>
        <position position="58"/>
    </location>
    <ligand>
        <name>L-cysteinyl-5'-AMP</name>
        <dbReference type="ChEBI" id="CHEBI:144924"/>
    </ligand>
</feature>
<evidence type="ECO:0000256" key="6">
    <source>
        <dbReference type="ARBA" id="ARBA00022741"/>
    </source>
</evidence>
<keyword evidence="8 10" id="KW-0067">ATP-binding</keyword>
<organism evidence="12 13">
    <name type="scientific">Mycolicibacterium iranicum</name>
    <name type="common">Mycobacterium iranicum</name>
    <dbReference type="NCBI Taxonomy" id="912594"/>
    <lineage>
        <taxon>Bacteria</taxon>
        <taxon>Bacillati</taxon>
        <taxon>Actinomycetota</taxon>
        <taxon>Actinomycetes</taxon>
        <taxon>Mycobacteriales</taxon>
        <taxon>Mycobacteriaceae</taxon>
        <taxon>Mycolicibacterium</taxon>
    </lineage>
</organism>
<dbReference type="Gene3D" id="3.40.50.620">
    <property type="entry name" value="HUPs"/>
    <property type="match status" value="1"/>
</dbReference>
<sequence length="412" mass="45418">MKSWSAPNVPVLPGRGPQLRLYDSADRQVRPVSSGSTATMYVCGITPYDATHLGHAATYLTFDLVNRVWRDAEHDVHYVQNITDVDDPLFERAQRDGIGWRELGDRETDLFREDMAALRVLPPRDYVAATEAIAEVVELVEKMLASGAAYVVDDPQYPDVYFRAGATVQFGYESGYDHDTMAALFAERGGDPDRPGKSDPLDALLWRAERPDEPSWPSPFGPGRPGWHVECAAIAMSRIGTVLDIQGGGSDLIFPHHEYSAAHAECVSGERRFARHYVHSGMIGWDGHKMSKSRGNLVLVSQLRRDGVDPAAIRLGLFAGHYREDRFWSPAVLDEAQQRLHRWRSATTLDAAPDAADVISRVRRYLADDLDTPKALAAVDGWAADALSYGGHDTDAGRVVATAVDALLGIRL</sequence>
<evidence type="ECO:0000313" key="12">
    <source>
        <dbReference type="EMBL" id="MCZ0728141.1"/>
    </source>
</evidence>
<keyword evidence="4 10" id="KW-0436">Ligase</keyword>
<evidence type="ECO:0000259" key="11">
    <source>
        <dbReference type="Pfam" id="PF01406"/>
    </source>
</evidence>
<dbReference type="PANTHER" id="PTHR10890:SF3">
    <property type="entry name" value="CYSTEINE--TRNA LIGASE, CYTOPLASMIC"/>
    <property type="match status" value="1"/>
</dbReference>
<protein>
    <recommendedName>
        <fullName evidence="10">L-cysteine:1D-myo-inositol 2-amino-2-deoxy-alpha-D-glucopyranoside ligase</fullName>
        <shortName evidence="10">L-Cys:GlcN-Ins ligase</shortName>
        <ecNumber evidence="10">6.3.1.13</ecNumber>
    </recommendedName>
    <alternativeName>
        <fullName evidence="10">Mycothiol ligase</fullName>
        <shortName evidence="10">MSH ligase</shortName>
    </alternativeName>
</protein>
<comment type="cofactor">
    <cofactor evidence="10">
        <name>Zn(2+)</name>
        <dbReference type="ChEBI" id="CHEBI:29105"/>
    </cofactor>
    <text evidence="10">Binds 1 zinc ion per subunit.</text>
</comment>
<gene>
    <name evidence="10 12" type="primary">mshC</name>
    <name evidence="12" type="ORF">OY187_08795</name>
</gene>
<evidence type="ECO:0000256" key="1">
    <source>
        <dbReference type="ARBA" id="ARBA00003679"/>
    </source>
</evidence>
<feature type="binding site" evidence="10">
    <location>
        <position position="283"/>
    </location>
    <ligand>
        <name>L-cysteinyl-5'-AMP</name>
        <dbReference type="ChEBI" id="CHEBI:144924"/>
    </ligand>
</feature>
<evidence type="ECO:0000313" key="13">
    <source>
        <dbReference type="Proteomes" id="UP001084650"/>
    </source>
</evidence>
<evidence type="ECO:0000256" key="7">
    <source>
        <dbReference type="ARBA" id="ARBA00022833"/>
    </source>
</evidence>
<comment type="subunit">
    <text evidence="3 10">Monomer.</text>
</comment>
<dbReference type="GO" id="GO:0035446">
    <property type="term" value="F:cysteine-glucosaminylinositol ligase activity"/>
    <property type="evidence" value="ECO:0007669"/>
    <property type="project" value="UniProtKB-EC"/>
</dbReference>
<accession>A0ABT4HE67</accession>
<keyword evidence="6 10" id="KW-0547">Nucleotide-binding</keyword>
<comment type="caution">
    <text evidence="12">The sequence shown here is derived from an EMBL/GenBank/DDBJ whole genome shotgun (WGS) entry which is preliminary data.</text>
</comment>
<dbReference type="Gene3D" id="1.20.120.640">
    <property type="entry name" value="Anticodon-binding domain of a subclass of class I aminoacyl-tRNA synthetases"/>
    <property type="match status" value="1"/>
</dbReference>
<dbReference type="EC" id="6.3.1.13" evidence="10"/>
<feature type="short sequence motif" description="'HIGH' region" evidence="10">
    <location>
        <begin position="45"/>
        <end position="55"/>
    </location>
</feature>
<dbReference type="HAMAP" id="MF_01697">
    <property type="entry name" value="MshC"/>
    <property type="match status" value="1"/>
</dbReference>
<evidence type="ECO:0000256" key="8">
    <source>
        <dbReference type="ARBA" id="ARBA00022840"/>
    </source>
</evidence>
<feature type="binding site" evidence="10">
    <location>
        <begin position="81"/>
        <end position="83"/>
    </location>
    <ligand>
        <name>L-cysteinyl-5'-AMP</name>
        <dbReference type="ChEBI" id="CHEBI:144924"/>
    </ligand>
</feature>
<dbReference type="InterPro" id="IPR014729">
    <property type="entry name" value="Rossmann-like_a/b/a_fold"/>
</dbReference>
<dbReference type="RefSeq" id="WP_024445775.1">
    <property type="nucleotide sequence ID" value="NZ_JAPQYE010000003.1"/>
</dbReference>
<evidence type="ECO:0000256" key="10">
    <source>
        <dbReference type="HAMAP-Rule" id="MF_01697"/>
    </source>
</evidence>
<evidence type="ECO:0000256" key="4">
    <source>
        <dbReference type="ARBA" id="ARBA00022598"/>
    </source>
</evidence>
<evidence type="ECO:0000256" key="5">
    <source>
        <dbReference type="ARBA" id="ARBA00022723"/>
    </source>
</evidence>
<feature type="binding site" evidence="10">
    <location>
        <begin position="43"/>
        <end position="46"/>
    </location>
    <ligand>
        <name>L-cysteinyl-5'-AMP</name>
        <dbReference type="ChEBI" id="CHEBI:144924"/>
    </ligand>
</feature>
<evidence type="ECO:0000256" key="2">
    <source>
        <dbReference type="ARBA" id="ARBA00007723"/>
    </source>
</evidence>
<evidence type="ECO:0000256" key="9">
    <source>
        <dbReference type="ARBA" id="ARBA00048350"/>
    </source>
</evidence>
<evidence type="ECO:0000256" key="3">
    <source>
        <dbReference type="ARBA" id="ARBA00011245"/>
    </source>
</evidence>
<comment type="similarity">
    <text evidence="2 10">Belongs to the class-I aminoacyl-tRNA synthetase family. MshC subfamily.</text>
</comment>
<dbReference type="SUPFAM" id="SSF52374">
    <property type="entry name" value="Nucleotidylyl transferase"/>
    <property type="match status" value="1"/>
</dbReference>
<feature type="binding site" evidence="10">
    <location>
        <position position="227"/>
    </location>
    <ligand>
        <name>L-cysteinyl-5'-AMP</name>
        <dbReference type="ChEBI" id="CHEBI:144924"/>
    </ligand>
</feature>
<dbReference type="InterPro" id="IPR017812">
    <property type="entry name" value="Mycothiol_ligase_MshC"/>
</dbReference>
<dbReference type="PRINTS" id="PR00983">
    <property type="entry name" value="TRNASYNTHCYS"/>
</dbReference>
<feature type="binding site" evidence="10">
    <location>
        <begin position="249"/>
        <end position="251"/>
    </location>
    <ligand>
        <name>L-cysteinyl-5'-AMP</name>
        <dbReference type="ChEBI" id="CHEBI:144924"/>
    </ligand>
</feature>
<feature type="binding site" evidence="10">
    <location>
        <position position="43"/>
    </location>
    <ligand>
        <name>Zn(2+)</name>
        <dbReference type="ChEBI" id="CHEBI:29105"/>
    </ligand>
</feature>
<dbReference type="PANTHER" id="PTHR10890">
    <property type="entry name" value="CYSTEINYL-TRNA SYNTHETASE"/>
    <property type="match status" value="1"/>
</dbReference>
<dbReference type="EMBL" id="JAPQYE010000003">
    <property type="protein sequence ID" value="MCZ0728141.1"/>
    <property type="molecule type" value="Genomic_DNA"/>
</dbReference>
<dbReference type="CDD" id="cd07955">
    <property type="entry name" value="Anticodon_Ia_Cys_like"/>
    <property type="match status" value="1"/>
</dbReference>
<proteinExistence type="inferred from homology"/>
<keyword evidence="7 10" id="KW-0862">Zinc</keyword>
<name>A0ABT4HE67_MYCIR</name>
<feature type="short sequence motif" description="'ERGGDP' region" evidence="10">
    <location>
        <begin position="187"/>
        <end position="192"/>
    </location>
</feature>
<dbReference type="Pfam" id="PF01406">
    <property type="entry name" value="tRNA-synt_1e"/>
    <property type="match status" value="1"/>
</dbReference>
<feature type="short sequence motif" description="'KMSKS' region" evidence="10">
    <location>
        <begin position="289"/>
        <end position="293"/>
    </location>
</feature>